<keyword evidence="6" id="KW-1185">Reference proteome</keyword>
<dbReference type="PANTHER" id="PTHR33138">
    <property type="entry name" value="OS01G0690200 PROTEIN"/>
    <property type="match status" value="1"/>
</dbReference>
<accession>A0A5J9VH63</accession>
<feature type="chain" id="PRO_5023889396" description="Wall-associated receptor kinase galacturonan-binding domain-containing protein" evidence="3">
    <location>
        <begin position="20"/>
        <end position="183"/>
    </location>
</feature>
<evidence type="ECO:0000256" key="3">
    <source>
        <dbReference type="SAM" id="SignalP"/>
    </source>
</evidence>
<dbReference type="GO" id="GO:0030247">
    <property type="term" value="F:polysaccharide binding"/>
    <property type="evidence" value="ECO:0007669"/>
    <property type="project" value="InterPro"/>
</dbReference>
<evidence type="ECO:0000259" key="4">
    <source>
        <dbReference type="Pfam" id="PF13947"/>
    </source>
</evidence>
<dbReference type="Pfam" id="PF13947">
    <property type="entry name" value="GUB_WAK_bind"/>
    <property type="match status" value="1"/>
</dbReference>
<dbReference type="OrthoDB" id="635050at2759"/>
<evidence type="ECO:0000313" key="5">
    <source>
        <dbReference type="EMBL" id="TVU35473.1"/>
    </source>
</evidence>
<reference evidence="5 6" key="1">
    <citation type="journal article" date="2019" name="Sci. Rep.">
        <title>A high-quality genome of Eragrostis curvula grass provides insights into Poaceae evolution and supports new strategies to enhance forage quality.</title>
        <authorList>
            <person name="Carballo J."/>
            <person name="Santos B.A.C.M."/>
            <person name="Zappacosta D."/>
            <person name="Garbus I."/>
            <person name="Selva J.P."/>
            <person name="Gallo C.A."/>
            <person name="Diaz A."/>
            <person name="Albertini E."/>
            <person name="Caccamo M."/>
            <person name="Echenique V."/>
        </authorList>
    </citation>
    <scope>NUCLEOTIDE SEQUENCE [LARGE SCALE GENOMIC DNA]</scope>
    <source>
        <strain evidence="6">cv. Victoria</strain>
        <tissue evidence="5">Leaf</tissue>
    </source>
</reference>
<protein>
    <recommendedName>
        <fullName evidence="4">Wall-associated receptor kinase galacturonan-binding domain-containing protein</fullName>
    </recommendedName>
</protein>
<evidence type="ECO:0000313" key="6">
    <source>
        <dbReference type="Proteomes" id="UP000324897"/>
    </source>
</evidence>
<dbReference type="InterPro" id="IPR025287">
    <property type="entry name" value="WAK_GUB"/>
</dbReference>
<feature type="non-terminal residue" evidence="5">
    <location>
        <position position="1"/>
    </location>
</feature>
<sequence length="183" mass="19994">MARWLLPLLLLLISGAADAFPASCSSGICGDQAVHYPFWLLNSSASGSCGYPGLGVGCEDNGKLILPVHSHRYRVERIDYDMHTVAVSDTDLDDYGASCPRLRVNLTLDCTSSWLQLAPSDSNITFLYNCKRNISLFSAVELTECREEYDNKRSYVLPDGATSGTEAFEWLATAGEVGSAQER</sequence>
<keyword evidence="2 3" id="KW-0732">Signal</keyword>
<dbReference type="PANTHER" id="PTHR33138:SF1">
    <property type="entry name" value="OS01G0113900 PROTEIN"/>
    <property type="match status" value="1"/>
</dbReference>
<evidence type="ECO:0000256" key="2">
    <source>
        <dbReference type="ARBA" id="ARBA00022729"/>
    </source>
</evidence>
<dbReference type="AlphaFoldDB" id="A0A5J9VH63"/>
<name>A0A5J9VH63_9POAL</name>
<comment type="caution">
    <text evidence="5">The sequence shown here is derived from an EMBL/GenBank/DDBJ whole genome shotgun (WGS) entry which is preliminary data.</text>
</comment>
<feature type="signal peptide" evidence="3">
    <location>
        <begin position="1"/>
        <end position="19"/>
    </location>
</feature>
<proteinExistence type="predicted"/>
<dbReference type="Proteomes" id="UP000324897">
    <property type="component" value="Unassembled WGS sequence"/>
</dbReference>
<dbReference type="Gramene" id="TVU35473">
    <property type="protein sequence ID" value="TVU35473"/>
    <property type="gene ID" value="EJB05_17364"/>
</dbReference>
<dbReference type="EMBL" id="RWGY01000009">
    <property type="protein sequence ID" value="TVU35473.1"/>
    <property type="molecule type" value="Genomic_DNA"/>
</dbReference>
<evidence type="ECO:0000256" key="1">
    <source>
        <dbReference type="ARBA" id="ARBA00004167"/>
    </source>
</evidence>
<dbReference type="GO" id="GO:0016020">
    <property type="term" value="C:membrane"/>
    <property type="evidence" value="ECO:0007669"/>
    <property type="project" value="UniProtKB-SubCell"/>
</dbReference>
<gene>
    <name evidence="5" type="ORF">EJB05_17364</name>
</gene>
<feature type="domain" description="Wall-associated receptor kinase galacturonan-binding" evidence="4">
    <location>
        <begin position="24"/>
        <end position="89"/>
    </location>
</feature>
<organism evidence="5 6">
    <name type="scientific">Eragrostis curvula</name>
    <name type="common">weeping love grass</name>
    <dbReference type="NCBI Taxonomy" id="38414"/>
    <lineage>
        <taxon>Eukaryota</taxon>
        <taxon>Viridiplantae</taxon>
        <taxon>Streptophyta</taxon>
        <taxon>Embryophyta</taxon>
        <taxon>Tracheophyta</taxon>
        <taxon>Spermatophyta</taxon>
        <taxon>Magnoliopsida</taxon>
        <taxon>Liliopsida</taxon>
        <taxon>Poales</taxon>
        <taxon>Poaceae</taxon>
        <taxon>PACMAD clade</taxon>
        <taxon>Chloridoideae</taxon>
        <taxon>Eragrostideae</taxon>
        <taxon>Eragrostidinae</taxon>
        <taxon>Eragrostis</taxon>
    </lineage>
</organism>
<comment type="subcellular location">
    <subcellularLocation>
        <location evidence="1">Membrane</location>
        <topology evidence="1">Single-pass membrane protein</topology>
    </subcellularLocation>
</comment>